<evidence type="ECO:0000256" key="23">
    <source>
        <dbReference type="PIRSR" id="PIRSR600823-5"/>
    </source>
</evidence>
<keyword evidence="15 23" id="KW-1015">Disulfide bond</keyword>
<feature type="region of interest" description="Disordered" evidence="24">
    <location>
        <begin position="325"/>
        <end position="361"/>
    </location>
</feature>
<dbReference type="PANTHER" id="PTHR31517:SF73">
    <property type="entry name" value="PEROXIDASE"/>
    <property type="match status" value="1"/>
</dbReference>
<dbReference type="SUPFAM" id="SSF48113">
    <property type="entry name" value="Heme-dependent peroxidases"/>
    <property type="match status" value="1"/>
</dbReference>
<sequence length="665" mass="75150">MRLVSTSKGAKLLCCFTVFDALKRHGVLVERLSRDSDKMIFERLQNEFEAARSSQTQEICLDGEEWNDGLLATIRERVHMEADRKAMSGDTNDLASPLVQEKITYKVGSKVICCLEGARIGIQYETSFAGEPCELYHCVLESKSFLEKMTVLEHTLPFFLPIKEAENDLLSSNAMKFIDYIGELLQAYVDRREQVRLVKELYGNQIGELYHSLPYQMIEFSLDDFDCKVTIALGYVDPVSVLPSRIKVQAWPVQQSKKNSSNTSRKENEITEGQTGPVRLLYAEDALRTMSLPEDFAQPIKKSDRRLVEKKSKVNVAENIFLTEVKKEKNQAHENPKEPHSVNQSEQGQRKLSQNATATTTHQLRKDYYKDSCPNVESLVRAAVEDKFQRIFTTAPATLRLFFHDCFIRGCDASIILFSRNGTAEKDNSDNLSLAGDGFDTVIKAKEAVDRVPHCKNKVSCADILALATRDVVKLTGGPFYEVELGRLDGRISTRASVRHHLPRPEFRVHKLKTMFVSHGLNLIDLVALSGAHTIGFSHCSRISKRIYSFKSKNRIDPTLDLQYAKVLQEQCPRNADPRAVTDMDPNTPEIFDNIYFKNLQQGKGLFTSDQTLFTDKKARKFVNLFASNSTAFEQAFVLAMTKLGRIGVKTGNQGEVRRNCALVN</sequence>
<dbReference type="GO" id="GO:0000776">
    <property type="term" value="C:kinetochore"/>
    <property type="evidence" value="ECO:0007669"/>
    <property type="project" value="InterPro"/>
</dbReference>
<dbReference type="GO" id="GO:0046872">
    <property type="term" value="F:metal ion binding"/>
    <property type="evidence" value="ECO:0007669"/>
    <property type="project" value="UniProtKB-KW"/>
</dbReference>
<keyword evidence="12 21" id="KW-0479">Metal-binding</keyword>
<feature type="binding site" evidence="21">
    <location>
        <position position="405"/>
    </location>
    <ligand>
        <name>Ca(2+)</name>
        <dbReference type="ChEBI" id="CHEBI:29108"/>
        <label>1</label>
    </ligand>
</feature>
<dbReference type="Proteomes" id="UP000596661">
    <property type="component" value="Chromosome 1"/>
</dbReference>
<evidence type="ECO:0000256" key="5">
    <source>
        <dbReference type="ARBA" id="ARBA00006873"/>
    </source>
</evidence>
<evidence type="ECO:0000256" key="21">
    <source>
        <dbReference type="PIRSR" id="PIRSR600823-3"/>
    </source>
</evidence>
<keyword evidence="10" id="KW-0575">Peroxidase</keyword>
<feature type="binding site" evidence="21">
    <location>
        <position position="593"/>
    </location>
    <ligand>
        <name>Ca(2+)</name>
        <dbReference type="ChEBI" id="CHEBI:29108"/>
        <label>2</label>
    </ligand>
</feature>
<evidence type="ECO:0000256" key="2">
    <source>
        <dbReference type="ARBA" id="ARBA00002322"/>
    </source>
</evidence>
<dbReference type="PROSITE" id="PS00435">
    <property type="entry name" value="PEROXIDASE_1"/>
    <property type="match status" value="1"/>
</dbReference>
<reference evidence="26" key="1">
    <citation type="submission" date="2018-11" db="EMBL/GenBank/DDBJ databases">
        <authorList>
            <person name="Grassa J C."/>
        </authorList>
    </citation>
    <scope>NUCLEOTIDE SEQUENCE [LARGE SCALE GENOMIC DNA]</scope>
</reference>
<dbReference type="GO" id="GO:0006979">
    <property type="term" value="P:response to oxidative stress"/>
    <property type="evidence" value="ECO:0007669"/>
    <property type="project" value="InterPro"/>
</dbReference>
<evidence type="ECO:0000256" key="15">
    <source>
        <dbReference type="ARBA" id="ARBA00023157"/>
    </source>
</evidence>
<dbReference type="GO" id="GO:0042744">
    <property type="term" value="P:hydrogen peroxide catabolic process"/>
    <property type="evidence" value="ECO:0007669"/>
    <property type="project" value="UniProtKB-KW"/>
</dbReference>
<comment type="subcellular location">
    <subcellularLocation>
        <location evidence="4">Chromosome</location>
        <location evidence="4">Centromere</location>
    </subcellularLocation>
    <subcellularLocation>
        <location evidence="3">Nucleus</location>
    </subcellularLocation>
</comment>
<dbReference type="EC" id="1.11.1.7" evidence="7"/>
<dbReference type="EMBL" id="UZAU01000081">
    <property type="status" value="NOT_ANNOTATED_CDS"/>
    <property type="molecule type" value="Genomic_DNA"/>
</dbReference>
<keyword evidence="9" id="KW-0964">Secreted</keyword>
<feature type="binding site" description="axial binding residue" evidence="21">
    <location>
        <position position="533"/>
    </location>
    <ligand>
        <name>heme b</name>
        <dbReference type="ChEBI" id="CHEBI:60344"/>
    </ligand>
    <ligandPart>
        <name>Fe</name>
        <dbReference type="ChEBI" id="CHEBI:18248"/>
    </ligandPart>
</feature>
<evidence type="ECO:0000256" key="1">
    <source>
        <dbReference type="ARBA" id="ARBA00000189"/>
    </source>
</evidence>
<dbReference type="CDD" id="cd23836">
    <property type="entry name" value="DRWD-C_CENP-O"/>
    <property type="match status" value="1"/>
</dbReference>
<comment type="cofactor">
    <cofactor evidence="21">
        <name>heme b</name>
        <dbReference type="ChEBI" id="CHEBI:60344"/>
    </cofactor>
    <text evidence="21">Binds 1 heme b (iron(II)-protoporphyrin IX) group per subunit.</text>
</comment>
<name>A0A803NMS0_CANSA</name>
<keyword evidence="11" id="KW-0349">Heme</keyword>
<keyword evidence="13" id="KW-0560">Oxidoreductase</keyword>
<dbReference type="Gramene" id="evm.model.01.2820">
    <property type="protein sequence ID" value="cds.evm.model.01.2820"/>
    <property type="gene ID" value="evm.TU.01.2820"/>
</dbReference>
<keyword evidence="21" id="KW-0106">Calcium</keyword>
<evidence type="ECO:0000256" key="9">
    <source>
        <dbReference type="ARBA" id="ARBA00022525"/>
    </source>
</evidence>
<protein>
    <recommendedName>
        <fullName evidence="7">peroxidase</fullName>
        <ecNumber evidence="7">1.11.1.7</ecNumber>
    </recommendedName>
</protein>
<evidence type="ECO:0000256" key="20">
    <source>
        <dbReference type="PIRSR" id="PIRSR600823-2"/>
    </source>
</evidence>
<dbReference type="InterPro" id="IPR033905">
    <property type="entry name" value="Secretory_peroxidase"/>
</dbReference>
<evidence type="ECO:0000256" key="13">
    <source>
        <dbReference type="ARBA" id="ARBA00023002"/>
    </source>
</evidence>
<feature type="binding site" evidence="20">
    <location>
        <position position="503"/>
    </location>
    <ligand>
        <name>substrate</name>
    </ligand>
</feature>
<dbReference type="CDD" id="cd23835">
    <property type="entry name" value="DRWD-N_CENP-O"/>
    <property type="match status" value="1"/>
</dbReference>
<feature type="binding site" evidence="21">
    <location>
        <position position="534"/>
    </location>
    <ligand>
        <name>Ca(2+)</name>
        <dbReference type="ChEBI" id="CHEBI:29108"/>
        <label>2</label>
    </ligand>
</feature>
<reference evidence="26" key="2">
    <citation type="submission" date="2021-03" db="UniProtKB">
        <authorList>
            <consortium name="EnsemblPlants"/>
        </authorList>
    </citation>
    <scope>IDENTIFICATION</scope>
</reference>
<dbReference type="PANTHER" id="PTHR31517">
    <property type="match status" value="1"/>
</dbReference>
<feature type="binding site" evidence="21">
    <location>
        <position position="414"/>
    </location>
    <ligand>
        <name>Ca(2+)</name>
        <dbReference type="ChEBI" id="CHEBI:29108"/>
        <label>1</label>
    </ligand>
</feature>
<evidence type="ECO:0000256" key="6">
    <source>
        <dbReference type="ARBA" id="ARBA00007321"/>
    </source>
</evidence>
<feature type="compositionally biased region" description="Polar residues" evidence="24">
    <location>
        <begin position="341"/>
        <end position="361"/>
    </location>
</feature>
<keyword evidence="8" id="KW-0158">Chromosome</keyword>
<dbReference type="FunFam" id="1.10.420.10:FF:000001">
    <property type="entry name" value="Peroxidase"/>
    <property type="match status" value="1"/>
</dbReference>
<dbReference type="EnsemblPlants" id="evm.model.01.2820">
    <property type="protein sequence ID" value="cds.evm.model.01.2820"/>
    <property type="gene ID" value="evm.TU.01.2820"/>
</dbReference>
<feature type="site" description="Transition state stabilizer" evidence="22">
    <location>
        <position position="400"/>
    </location>
</feature>
<keyword evidence="17" id="KW-0376">Hydrogen peroxide</keyword>
<evidence type="ECO:0000313" key="26">
    <source>
        <dbReference type="EnsemblPlants" id="cds.evm.model.01.2820"/>
    </source>
</evidence>
<accession>A0A803NMS0</accession>
<evidence type="ECO:0000256" key="16">
    <source>
        <dbReference type="ARBA" id="ARBA00023242"/>
    </source>
</evidence>
<dbReference type="Pfam" id="PF00141">
    <property type="entry name" value="peroxidase"/>
    <property type="match status" value="1"/>
</dbReference>
<feature type="disulfide bond" evidence="23">
    <location>
        <begin position="406"/>
        <end position="411"/>
    </location>
</feature>
<dbReference type="CDD" id="cd00693">
    <property type="entry name" value="secretory_peroxidase"/>
    <property type="match status" value="1"/>
</dbReference>
<evidence type="ECO:0000256" key="12">
    <source>
        <dbReference type="ARBA" id="ARBA00022723"/>
    </source>
</evidence>
<evidence type="ECO:0000256" key="14">
    <source>
        <dbReference type="ARBA" id="ARBA00023004"/>
    </source>
</evidence>
<comment type="similarity">
    <text evidence="6">Belongs to the CENP-O/MCM21 family.</text>
</comment>
<dbReference type="InterPro" id="IPR010255">
    <property type="entry name" value="Haem_peroxidase_sf"/>
</dbReference>
<feature type="domain" description="Plant heme peroxidase family profile" evidence="25">
    <location>
        <begin position="363"/>
        <end position="665"/>
    </location>
</feature>
<dbReference type="PRINTS" id="PR00461">
    <property type="entry name" value="PLPEROXIDASE"/>
</dbReference>
<comment type="similarity">
    <text evidence="5">Belongs to the peroxidase family. Ascorbate peroxidase subfamily.</text>
</comment>
<evidence type="ECO:0000259" key="25">
    <source>
        <dbReference type="PROSITE" id="PS50873"/>
    </source>
</evidence>
<dbReference type="Gene3D" id="1.10.420.10">
    <property type="entry name" value="Peroxidase, domain 2"/>
    <property type="match status" value="1"/>
</dbReference>
<comment type="function">
    <text evidence="2">Removal of H(2)O(2), oxidation of toxic reductants, biosynthesis and degradation of lignin, suberization, auxin catabolism, response to environmental stresses such as wounding, pathogen attack and oxidative stress. These functions might be dependent on each isozyme/isoform in each plant tissue.</text>
</comment>
<keyword evidence="16" id="KW-0539">Nucleus</keyword>
<evidence type="ECO:0000256" key="3">
    <source>
        <dbReference type="ARBA" id="ARBA00004123"/>
    </source>
</evidence>
<feature type="disulfide bond" evidence="23">
    <location>
        <begin position="373"/>
        <end position="455"/>
    </location>
</feature>
<dbReference type="PROSITE" id="PS00436">
    <property type="entry name" value="PEROXIDASE_2"/>
    <property type="match status" value="1"/>
</dbReference>
<evidence type="ECO:0000256" key="24">
    <source>
        <dbReference type="SAM" id="MobiDB-lite"/>
    </source>
</evidence>
<dbReference type="PROSITE" id="PS50873">
    <property type="entry name" value="PEROXIDASE_4"/>
    <property type="match status" value="1"/>
</dbReference>
<dbReference type="AlphaFoldDB" id="A0A803NMS0"/>
<feature type="binding site" evidence="21">
    <location>
        <position position="412"/>
    </location>
    <ligand>
        <name>Ca(2+)</name>
        <dbReference type="ChEBI" id="CHEBI:29108"/>
        <label>1</label>
    </ligand>
</feature>
<dbReference type="InterPro" id="IPR000823">
    <property type="entry name" value="Peroxidase_pln"/>
</dbReference>
<dbReference type="Gene3D" id="1.10.520.10">
    <property type="match status" value="1"/>
</dbReference>
<feature type="binding site" evidence="21">
    <location>
        <position position="410"/>
    </location>
    <ligand>
        <name>Ca(2+)</name>
        <dbReference type="ChEBI" id="CHEBI:29108"/>
        <label>1</label>
    </ligand>
</feature>
<feature type="active site" description="Proton acceptor" evidence="19">
    <location>
        <position position="404"/>
    </location>
</feature>
<feature type="disulfide bond" evidence="23">
    <location>
        <begin position="540"/>
        <end position="572"/>
    </location>
</feature>
<evidence type="ECO:0000256" key="7">
    <source>
        <dbReference type="ARBA" id="ARBA00012313"/>
    </source>
</evidence>
<dbReference type="OMA" id="TSHFEER"/>
<feature type="compositionally biased region" description="Basic and acidic residues" evidence="24">
    <location>
        <begin position="325"/>
        <end position="340"/>
    </location>
</feature>
<dbReference type="PRINTS" id="PR00458">
    <property type="entry name" value="PEROXIDASE"/>
</dbReference>
<evidence type="ECO:0000256" key="11">
    <source>
        <dbReference type="ARBA" id="ARBA00022617"/>
    </source>
</evidence>
<organism evidence="26 27">
    <name type="scientific">Cannabis sativa</name>
    <name type="common">Hemp</name>
    <name type="synonym">Marijuana</name>
    <dbReference type="NCBI Taxonomy" id="3483"/>
    <lineage>
        <taxon>Eukaryota</taxon>
        <taxon>Viridiplantae</taxon>
        <taxon>Streptophyta</taxon>
        <taxon>Embryophyta</taxon>
        <taxon>Tracheophyta</taxon>
        <taxon>Spermatophyta</taxon>
        <taxon>Magnoliopsida</taxon>
        <taxon>eudicotyledons</taxon>
        <taxon>Gunneridae</taxon>
        <taxon>Pentapetalae</taxon>
        <taxon>rosids</taxon>
        <taxon>fabids</taxon>
        <taxon>Rosales</taxon>
        <taxon>Cannabaceae</taxon>
        <taxon>Cannabis</taxon>
    </lineage>
</organism>
<evidence type="ECO:0000256" key="22">
    <source>
        <dbReference type="PIRSR" id="PIRSR600823-4"/>
    </source>
</evidence>
<dbReference type="InterPro" id="IPR002016">
    <property type="entry name" value="Haem_peroxidase"/>
</dbReference>
<feature type="binding site" evidence="21">
    <location>
        <position position="425"/>
    </location>
    <ligand>
        <name>Ca(2+)</name>
        <dbReference type="ChEBI" id="CHEBI:29108"/>
        <label>1</label>
    </ligand>
</feature>
<feature type="binding site" evidence="21">
    <location>
        <position position="588"/>
    </location>
    <ligand>
        <name>Ca(2+)</name>
        <dbReference type="ChEBI" id="CHEBI:29108"/>
        <label>2</label>
    </ligand>
</feature>
<dbReference type="FunFam" id="1.10.520.10:FF:000008">
    <property type="entry name" value="Peroxidase"/>
    <property type="match status" value="1"/>
</dbReference>
<evidence type="ECO:0000256" key="17">
    <source>
        <dbReference type="ARBA" id="ARBA00023324"/>
    </source>
</evidence>
<evidence type="ECO:0000256" key="8">
    <source>
        <dbReference type="ARBA" id="ARBA00022454"/>
    </source>
</evidence>
<dbReference type="GO" id="GO:0140825">
    <property type="term" value="F:lactoperoxidase activity"/>
    <property type="evidence" value="ECO:0007669"/>
    <property type="project" value="UniProtKB-EC"/>
</dbReference>
<feature type="disulfide bond" evidence="23">
    <location>
        <begin position="461"/>
        <end position="661"/>
    </location>
</feature>
<comment type="cofactor">
    <cofactor evidence="21">
        <name>Ca(2+)</name>
        <dbReference type="ChEBI" id="CHEBI:29108"/>
    </cofactor>
    <text evidence="21">Binds 2 calcium ions per subunit.</text>
</comment>
<dbReference type="InterPro" id="IPR018464">
    <property type="entry name" value="CENP-O"/>
</dbReference>
<proteinExistence type="inferred from homology"/>
<dbReference type="GO" id="GO:0020037">
    <property type="term" value="F:heme binding"/>
    <property type="evidence" value="ECO:0007669"/>
    <property type="project" value="InterPro"/>
</dbReference>
<dbReference type="InterPro" id="IPR019793">
    <property type="entry name" value="Peroxidases_heam-ligand_BS"/>
</dbReference>
<evidence type="ECO:0000313" key="27">
    <source>
        <dbReference type="Proteomes" id="UP000596661"/>
    </source>
</evidence>
<keyword evidence="14 21" id="KW-0408">Iron</keyword>
<evidence type="ECO:0000256" key="4">
    <source>
        <dbReference type="ARBA" id="ARBA00004584"/>
    </source>
</evidence>
<dbReference type="Pfam" id="PF09496">
    <property type="entry name" value="CENP-O"/>
    <property type="match status" value="1"/>
</dbReference>
<evidence type="ECO:0000256" key="18">
    <source>
        <dbReference type="ARBA" id="ARBA00023328"/>
    </source>
</evidence>
<keyword evidence="27" id="KW-1185">Reference proteome</keyword>
<keyword evidence="18" id="KW-0137">Centromere</keyword>
<evidence type="ECO:0000256" key="10">
    <source>
        <dbReference type="ARBA" id="ARBA00022559"/>
    </source>
</evidence>
<dbReference type="InterPro" id="IPR019794">
    <property type="entry name" value="Peroxidases_AS"/>
</dbReference>
<feature type="binding site" evidence="21">
    <location>
        <position position="585"/>
    </location>
    <ligand>
        <name>Ca(2+)</name>
        <dbReference type="ChEBI" id="CHEBI:29108"/>
        <label>2</label>
    </ligand>
</feature>
<comment type="catalytic activity">
    <reaction evidence="1">
        <text>2 a phenolic donor + H2O2 = 2 a phenolic radical donor + 2 H2O</text>
        <dbReference type="Rhea" id="RHEA:56136"/>
        <dbReference type="ChEBI" id="CHEBI:15377"/>
        <dbReference type="ChEBI" id="CHEBI:16240"/>
        <dbReference type="ChEBI" id="CHEBI:139520"/>
        <dbReference type="ChEBI" id="CHEBI:139521"/>
        <dbReference type="EC" id="1.11.1.7"/>
    </reaction>
</comment>
<evidence type="ECO:0000256" key="19">
    <source>
        <dbReference type="PIRSR" id="PIRSR600823-1"/>
    </source>
</evidence>
<dbReference type="GO" id="GO:0005634">
    <property type="term" value="C:nucleus"/>
    <property type="evidence" value="ECO:0007669"/>
    <property type="project" value="UniProtKB-SubCell"/>
</dbReference>